<evidence type="ECO:0000256" key="1">
    <source>
        <dbReference type="SAM" id="MobiDB-lite"/>
    </source>
</evidence>
<feature type="domain" description="Thioredoxin" evidence="2">
    <location>
        <begin position="16"/>
        <end position="156"/>
    </location>
</feature>
<protein>
    <submittedName>
        <fullName evidence="3">Thioredoxin family protein</fullName>
    </submittedName>
</protein>
<dbReference type="InterPro" id="IPR013766">
    <property type="entry name" value="Thioredoxin_domain"/>
</dbReference>
<evidence type="ECO:0000259" key="2">
    <source>
        <dbReference type="PROSITE" id="PS51352"/>
    </source>
</evidence>
<dbReference type="Gene3D" id="3.40.30.10">
    <property type="entry name" value="Glutaredoxin"/>
    <property type="match status" value="1"/>
</dbReference>
<accession>A0ABS2TXM9</accession>
<dbReference type="Pfam" id="PF13899">
    <property type="entry name" value="Thioredoxin_7"/>
    <property type="match status" value="1"/>
</dbReference>
<dbReference type="RefSeq" id="WP_205359693.1">
    <property type="nucleotide sequence ID" value="NZ_JADKYB010000014.1"/>
</dbReference>
<name>A0ABS2TXM9_9ACTN</name>
<organism evidence="3 4">
    <name type="scientific">Actinacidiphila acididurans</name>
    <dbReference type="NCBI Taxonomy" id="2784346"/>
    <lineage>
        <taxon>Bacteria</taxon>
        <taxon>Bacillati</taxon>
        <taxon>Actinomycetota</taxon>
        <taxon>Actinomycetes</taxon>
        <taxon>Kitasatosporales</taxon>
        <taxon>Streptomycetaceae</taxon>
        <taxon>Actinacidiphila</taxon>
    </lineage>
</organism>
<evidence type="ECO:0000313" key="4">
    <source>
        <dbReference type="Proteomes" id="UP000749040"/>
    </source>
</evidence>
<dbReference type="Proteomes" id="UP000749040">
    <property type="component" value="Unassembled WGS sequence"/>
</dbReference>
<proteinExistence type="predicted"/>
<evidence type="ECO:0000313" key="3">
    <source>
        <dbReference type="EMBL" id="MBM9507837.1"/>
    </source>
</evidence>
<dbReference type="PROSITE" id="PS51352">
    <property type="entry name" value="THIOREDOXIN_2"/>
    <property type="match status" value="1"/>
</dbReference>
<dbReference type="EMBL" id="JADKYB010000014">
    <property type="protein sequence ID" value="MBM9507837.1"/>
    <property type="molecule type" value="Genomic_DNA"/>
</dbReference>
<comment type="caution">
    <text evidence="3">The sequence shown here is derived from an EMBL/GenBank/DDBJ whole genome shotgun (WGS) entry which is preliminary data.</text>
</comment>
<dbReference type="SUPFAM" id="SSF52833">
    <property type="entry name" value="Thioredoxin-like"/>
    <property type="match status" value="1"/>
</dbReference>
<reference evidence="3 4" key="1">
    <citation type="submission" date="2021-01" db="EMBL/GenBank/DDBJ databases">
        <title>Streptomyces acididurans sp. nov., isolated from a peat swamp forest soil.</title>
        <authorList>
            <person name="Chantavorakit T."/>
            <person name="Duangmal K."/>
        </authorList>
    </citation>
    <scope>NUCLEOTIDE SEQUENCE [LARGE SCALE GENOMIC DNA]</scope>
    <source>
        <strain evidence="3 4">KK5PA1</strain>
    </source>
</reference>
<sequence>MEVRVTAPAAGTHSSPVVGLPLPEPSATASVRPDGYDPTRDAAADIAAAQRAAAKDGRPVLIDFGADWCPDCVVLGRTFTQPGTAELLSKYHVVKVDVGQFDHNLAVVRRYVNLNTSGIPALAVVDSRGRTEVATNRGEFANARSMPAAQVNAFLSRWA</sequence>
<gene>
    <name evidence="3" type="ORF">ITX44_25460</name>
</gene>
<feature type="region of interest" description="Disordered" evidence="1">
    <location>
        <begin position="1"/>
        <end position="35"/>
    </location>
</feature>
<dbReference type="InterPro" id="IPR036249">
    <property type="entry name" value="Thioredoxin-like_sf"/>
</dbReference>
<keyword evidence="4" id="KW-1185">Reference proteome</keyword>